<feature type="compositionally biased region" description="Basic and acidic residues" evidence="1">
    <location>
        <begin position="175"/>
        <end position="186"/>
    </location>
</feature>
<evidence type="ECO:0000256" key="1">
    <source>
        <dbReference type="SAM" id="MobiDB-lite"/>
    </source>
</evidence>
<dbReference type="Proteomes" id="UP001597519">
    <property type="component" value="Unassembled WGS sequence"/>
</dbReference>
<proteinExistence type="predicted"/>
<reference evidence="3" key="1">
    <citation type="journal article" date="2019" name="Int. J. Syst. Evol. Microbiol.">
        <title>The Global Catalogue of Microorganisms (GCM) 10K type strain sequencing project: providing services to taxonomists for standard genome sequencing and annotation.</title>
        <authorList>
            <consortium name="The Broad Institute Genomics Platform"/>
            <consortium name="The Broad Institute Genome Sequencing Center for Infectious Disease"/>
            <person name="Wu L."/>
            <person name="Ma J."/>
        </authorList>
    </citation>
    <scope>NUCLEOTIDE SEQUENCE [LARGE SCALE GENOMIC DNA]</scope>
    <source>
        <strain evidence="3">KCTC 33575</strain>
    </source>
</reference>
<protein>
    <recommendedName>
        <fullName evidence="4">Heat induced stress protein YflT</fullName>
    </recommendedName>
</protein>
<evidence type="ECO:0000313" key="2">
    <source>
        <dbReference type="EMBL" id="MFD2831197.1"/>
    </source>
</evidence>
<keyword evidence="3" id="KW-1185">Reference proteome</keyword>
<name>A0ABW5WYT9_9STAP</name>
<evidence type="ECO:0000313" key="3">
    <source>
        <dbReference type="Proteomes" id="UP001597519"/>
    </source>
</evidence>
<evidence type="ECO:0008006" key="4">
    <source>
        <dbReference type="Google" id="ProtNLM"/>
    </source>
</evidence>
<organism evidence="2 3">
    <name type="scientific">Corticicoccus populi</name>
    <dbReference type="NCBI Taxonomy" id="1812821"/>
    <lineage>
        <taxon>Bacteria</taxon>
        <taxon>Bacillati</taxon>
        <taxon>Bacillota</taxon>
        <taxon>Bacilli</taxon>
        <taxon>Bacillales</taxon>
        <taxon>Staphylococcaceae</taxon>
        <taxon>Corticicoccus</taxon>
    </lineage>
</organism>
<dbReference type="RefSeq" id="WP_377775186.1">
    <property type="nucleotide sequence ID" value="NZ_JBHUOQ010000004.1"/>
</dbReference>
<feature type="compositionally biased region" description="Basic and acidic residues" evidence="1">
    <location>
        <begin position="198"/>
        <end position="224"/>
    </location>
</feature>
<dbReference type="EMBL" id="JBHUOQ010000004">
    <property type="protein sequence ID" value="MFD2831197.1"/>
    <property type="molecule type" value="Genomic_DNA"/>
</dbReference>
<accession>A0ABW5WYT9</accession>
<feature type="compositionally biased region" description="Basic and acidic residues" evidence="1">
    <location>
        <begin position="119"/>
        <end position="139"/>
    </location>
</feature>
<feature type="region of interest" description="Disordered" evidence="1">
    <location>
        <begin position="109"/>
        <end position="224"/>
    </location>
</feature>
<comment type="caution">
    <text evidence="2">The sequence shown here is derived from an EMBL/GenBank/DDBJ whole genome shotgun (WGS) entry which is preliminary data.</text>
</comment>
<gene>
    <name evidence="2" type="ORF">ACFSX4_12045</name>
</gene>
<sequence length="224" mass="25251">MSKFEILNDEIEVLRLIDKLRIEDVEDEDITVIYKEGFKYSTFRYSGVHFKKSSGNLWDRLVSRLGDSTAENRVFGELDLSPDEREHYQAVVENGQFLVFVSSFNTDSLNAPEEQESSISEKQDKIEPVHIKSQPEDTKTITPEVAKAENKEAVTDSNSEDGVTVDMRSYVVSTHDIEPADNHDSESSAPDGESSDEANSKDVRTVPENPDYKIKDNVVDLGNK</sequence>